<sequence length="119" mass="13267">MVLMQLMIPDSFDAIDGGRRYGRYIPCDIRRYFSLDLAATCPEAVVSTAGGETGECLYSSGYFLLLGLVIFIGFLYAVVLGYHLVHLAGVRKKKSFFHHNTDMTSMGQRALESTLIFTK</sequence>
<dbReference type="InParanoid" id="G0MJ51"/>
<evidence type="ECO:0000313" key="3">
    <source>
        <dbReference type="Proteomes" id="UP000008068"/>
    </source>
</evidence>
<reference evidence="3" key="1">
    <citation type="submission" date="2011-07" db="EMBL/GenBank/DDBJ databases">
        <authorList>
            <consortium name="Caenorhabditis brenneri Sequencing and Analysis Consortium"/>
            <person name="Wilson R.K."/>
        </authorList>
    </citation>
    <scope>NUCLEOTIDE SEQUENCE [LARGE SCALE GENOMIC DNA]</scope>
    <source>
        <strain evidence="3">PB2801</strain>
    </source>
</reference>
<dbReference type="AlphaFoldDB" id="G0MJ51"/>
<proteinExistence type="predicted"/>
<dbReference type="Proteomes" id="UP000008068">
    <property type="component" value="Unassembled WGS sequence"/>
</dbReference>
<evidence type="ECO:0000256" key="1">
    <source>
        <dbReference type="SAM" id="Phobius"/>
    </source>
</evidence>
<keyword evidence="3" id="KW-1185">Reference proteome</keyword>
<keyword evidence="1" id="KW-0472">Membrane</keyword>
<accession>G0MJ51</accession>
<name>G0MJ51_CAEBE</name>
<feature type="transmembrane region" description="Helical" evidence="1">
    <location>
        <begin position="62"/>
        <end position="85"/>
    </location>
</feature>
<keyword evidence="1" id="KW-1133">Transmembrane helix</keyword>
<gene>
    <name evidence="2" type="ORF">CAEBREN_24240</name>
</gene>
<protein>
    <submittedName>
        <fullName evidence="2">Uncharacterized protein</fullName>
    </submittedName>
</protein>
<evidence type="ECO:0000313" key="2">
    <source>
        <dbReference type="EMBL" id="EGT31217.1"/>
    </source>
</evidence>
<keyword evidence="1" id="KW-0812">Transmembrane</keyword>
<organism evidence="3">
    <name type="scientific">Caenorhabditis brenneri</name>
    <name type="common">Nematode worm</name>
    <dbReference type="NCBI Taxonomy" id="135651"/>
    <lineage>
        <taxon>Eukaryota</taxon>
        <taxon>Metazoa</taxon>
        <taxon>Ecdysozoa</taxon>
        <taxon>Nematoda</taxon>
        <taxon>Chromadorea</taxon>
        <taxon>Rhabditida</taxon>
        <taxon>Rhabditina</taxon>
        <taxon>Rhabditomorpha</taxon>
        <taxon>Rhabditoidea</taxon>
        <taxon>Rhabditidae</taxon>
        <taxon>Peloderinae</taxon>
        <taxon>Caenorhabditis</taxon>
    </lineage>
</organism>
<dbReference type="HOGENOM" id="CLU_2063543_0_0_1"/>
<dbReference type="EMBL" id="GL379796">
    <property type="protein sequence ID" value="EGT31217.1"/>
    <property type="molecule type" value="Genomic_DNA"/>
</dbReference>